<keyword evidence="8" id="KW-0175">Coiled coil</keyword>
<dbReference type="PROSITE" id="PS51779">
    <property type="entry name" value="POTRA"/>
    <property type="match status" value="1"/>
</dbReference>
<evidence type="ECO:0000256" key="3">
    <source>
        <dbReference type="ARBA" id="ARBA00022618"/>
    </source>
</evidence>
<evidence type="ECO:0000313" key="12">
    <source>
        <dbReference type="Proteomes" id="UP000034852"/>
    </source>
</evidence>
<evidence type="ECO:0000256" key="8">
    <source>
        <dbReference type="SAM" id="Coils"/>
    </source>
</evidence>
<dbReference type="Proteomes" id="UP000034852">
    <property type="component" value="Unassembled WGS sequence"/>
</dbReference>
<keyword evidence="4 9" id="KW-0812">Transmembrane</keyword>
<protein>
    <submittedName>
        <fullName evidence="11">Polypeptide-transport-associated domain protein FtsQ-type</fullName>
    </submittedName>
</protein>
<proteinExistence type="predicted"/>
<evidence type="ECO:0000256" key="2">
    <source>
        <dbReference type="ARBA" id="ARBA00022475"/>
    </source>
</evidence>
<reference evidence="11" key="1">
    <citation type="journal article" date="2015" name="Nature">
        <title>rRNA introns, odd ribosomes, and small enigmatic genomes across a large radiation of phyla.</title>
        <authorList>
            <person name="Brown C.T."/>
            <person name="Hug L.A."/>
            <person name="Thomas B.C."/>
            <person name="Sharon I."/>
            <person name="Castelle C.J."/>
            <person name="Singh A."/>
            <person name="Wilkins M.J."/>
            <person name="Williams K.H."/>
            <person name="Banfield J.F."/>
        </authorList>
    </citation>
    <scope>NUCLEOTIDE SEQUENCE [LARGE SCALE GENOMIC DNA]</scope>
</reference>
<keyword evidence="6 9" id="KW-0472">Membrane</keyword>
<comment type="caution">
    <text evidence="11">The sequence shown here is derived from an EMBL/GenBank/DDBJ whole genome shotgun (WGS) entry which is preliminary data.</text>
</comment>
<evidence type="ECO:0000313" key="11">
    <source>
        <dbReference type="EMBL" id="KKQ34465.1"/>
    </source>
</evidence>
<dbReference type="InterPro" id="IPR013685">
    <property type="entry name" value="POTRA_FtsQ_type"/>
</dbReference>
<dbReference type="GO" id="GO:0051301">
    <property type="term" value="P:cell division"/>
    <property type="evidence" value="ECO:0007669"/>
    <property type="project" value="UniProtKB-KW"/>
</dbReference>
<sequence>MRMRRRNPVLRGGINLFAKIKSFRPGKLLKTEKFSRSKKVSPERSLTNRLNGPKGKYRRRYGFIFKFFKFLLRQYKIFLTGFIVAFTLVGLNLLFRTDYFEVKEIRFEGVEQIEKEKLEQIADKYKGKNIYTIDLDEFEKDVDDLSVYIKGVYARKHLPSKIIVEITERYPREVFINFDGVYLVDKDNYVVSAPMQQSITFTDEEWEAYYSQDVNLKIVQERVKSDLDEEGQKNFDYKKIEAETKQKALAEIKAEMNQIIINHFNSIDKQINESDFAGFQRIYFYENAKYKEGDIIDNKALTYTVKVLEFFDNQEELTVSETIWESKFSLTVRTLEGKIFTFGANRDIDSQINDLEVVLEELKSSNKKYTRIDLRAEIIGVK</sequence>
<accession>A0A0G0H7E8</accession>
<dbReference type="Pfam" id="PF08478">
    <property type="entry name" value="POTRA_1"/>
    <property type="match status" value="1"/>
</dbReference>
<evidence type="ECO:0000256" key="9">
    <source>
        <dbReference type="SAM" id="Phobius"/>
    </source>
</evidence>
<dbReference type="Gene3D" id="3.10.20.310">
    <property type="entry name" value="membrane protein fhac"/>
    <property type="match status" value="1"/>
</dbReference>
<evidence type="ECO:0000256" key="1">
    <source>
        <dbReference type="ARBA" id="ARBA00004370"/>
    </source>
</evidence>
<organism evidence="11 12">
    <name type="scientific">candidate division WS6 bacterium GW2011_GWA2_37_6</name>
    <dbReference type="NCBI Taxonomy" id="1619087"/>
    <lineage>
        <taxon>Bacteria</taxon>
        <taxon>Candidatus Dojkabacteria</taxon>
    </lineage>
</organism>
<evidence type="ECO:0000256" key="4">
    <source>
        <dbReference type="ARBA" id="ARBA00022692"/>
    </source>
</evidence>
<dbReference type="EMBL" id="LBTH01000058">
    <property type="protein sequence ID" value="KKQ34465.1"/>
    <property type="molecule type" value="Genomic_DNA"/>
</dbReference>
<evidence type="ECO:0000259" key="10">
    <source>
        <dbReference type="PROSITE" id="PS51779"/>
    </source>
</evidence>
<dbReference type="AlphaFoldDB" id="A0A0G0H7E8"/>
<gene>
    <name evidence="11" type="ORF">US52_C0058G0007</name>
</gene>
<keyword evidence="5 9" id="KW-1133">Transmembrane helix</keyword>
<feature type="transmembrane region" description="Helical" evidence="9">
    <location>
        <begin position="75"/>
        <end position="95"/>
    </location>
</feature>
<keyword evidence="2" id="KW-1003">Cell membrane</keyword>
<evidence type="ECO:0000256" key="6">
    <source>
        <dbReference type="ARBA" id="ARBA00023136"/>
    </source>
</evidence>
<dbReference type="GO" id="GO:0016020">
    <property type="term" value="C:membrane"/>
    <property type="evidence" value="ECO:0007669"/>
    <property type="project" value="UniProtKB-SubCell"/>
</dbReference>
<keyword evidence="3" id="KW-0132">Cell division</keyword>
<feature type="domain" description="POTRA" evidence="10">
    <location>
        <begin position="100"/>
        <end position="169"/>
    </location>
</feature>
<comment type="subcellular location">
    <subcellularLocation>
        <location evidence="1">Membrane</location>
    </subcellularLocation>
</comment>
<evidence type="ECO:0000256" key="5">
    <source>
        <dbReference type="ARBA" id="ARBA00022989"/>
    </source>
</evidence>
<keyword evidence="7" id="KW-0131">Cell cycle</keyword>
<feature type="coiled-coil region" evidence="8">
    <location>
        <begin position="345"/>
        <end position="372"/>
    </location>
</feature>
<evidence type="ECO:0000256" key="7">
    <source>
        <dbReference type="ARBA" id="ARBA00023306"/>
    </source>
</evidence>
<name>A0A0G0H7E8_9BACT</name>
<dbReference type="InterPro" id="IPR034746">
    <property type="entry name" value="POTRA"/>
</dbReference>